<feature type="coiled-coil region" evidence="1">
    <location>
        <begin position="1"/>
        <end position="84"/>
    </location>
</feature>
<evidence type="ECO:0000313" key="2">
    <source>
        <dbReference type="EMBL" id="AIY85354.1"/>
    </source>
</evidence>
<dbReference type="RefSeq" id="WP_040113731.1">
    <property type="nucleotide sequence ID" value="NZ_CP006906.1"/>
</dbReference>
<dbReference type="HOGENOM" id="CLU_2477813_0_0_9"/>
<geneLocation type="plasmid" evidence="2 3">
    <name>pCBJ</name>
</geneLocation>
<organism evidence="2 3">
    <name type="scientific">Clostridium baratii str. Sullivan</name>
    <dbReference type="NCBI Taxonomy" id="1415775"/>
    <lineage>
        <taxon>Bacteria</taxon>
        <taxon>Bacillati</taxon>
        <taxon>Bacillota</taxon>
        <taxon>Clostridia</taxon>
        <taxon>Eubacteriales</taxon>
        <taxon>Clostridiaceae</taxon>
        <taxon>Clostridium</taxon>
    </lineage>
</organism>
<keyword evidence="1" id="KW-0175">Coiled coil</keyword>
<reference evidence="2 3" key="1">
    <citation type="journal article" date="2015" name="Infect. Genet. Evol.">
        <title>Genomic sequences of six botulinum neurotoxin-producing strains representing three clostridial species illustrate the mobility and diversity of botulinum neurotoxin genes.</title>
        <authorList>
            <person name="Smith T.J."/>
            <person name="Hill K.K."/>
            <person name="Xie G."/>
            <person name="Foley B.T."/>
            <person name="Williamson C.H."/>
            <person name="Foster J.T."/>
            <person name="Johnson S.L."/>
            <person name="Chertkov O."/>
            <person name="Teshima H."/>
            <person name="Gibbons H.S."/>
            <person name="Johnsky L.A."/>
            <person name="Karavis M.A."/>
            <person name="Smith L.A."/>
        </authorList>
    </citation>
    <scope>NUCLEOTIDE SEQUENCE [LARGE SCALE GENOMIC DNA]</scope>
    <source>
        <strain evidence="2">Sullivan</strain>
        <plasmid evidence="3">Plasmid pCBJ</plasmid>
    </source>
</reference>
<accession>A0A0A7G0G0</accession>
<gene>
    <name evidence="2" type="ORF">U729_3194</name>
</gene>
<evidence type="ECO:0000256" key="1">
    <source>
        <dbReference type="SAM" id="Coils"/>
    </source>
</evidence>
<evidence type="ECO:0000313" key="3">
    <source>
        <dbReference type="Proteomes" id="UP000030635"/>
    </source>
</evidence>
<dbReference type="AlphaFoldDB" id="A0A0A7G0G0"/>
<keyword evidence="2" id="KW-0614">Plasmid</keyword>
<dbReference type="Proteomes" id="UP000030635">
    <property type="component" value="Plasmid pCBJ"/>
</dbReference>
<keyword evidence="3" id="KW-1185">Reference proteome</keyword>
<dbReference type="KEGG" id="cbv:U729_3194"/>
<protein>
    <submittedName>
        <fullName evidence="2">Uncharacterized protein</fullName>
    </submittedName>
</protein>
<sequence length="87" mass="10232">MENNVTKLKEYKDKLKNYEEAYSDLEKKKLVIETNIKSLQTRRDELINEIKAEGFEPSELNNTILDLENNLNVLMEQIDTILSNKND</sequence>
<name>A0A0A7G0G0_9CLOT</name>
<dbReference type="EMBL" id="CP006906">
    <property type="protein sequence ID" value="AIY85354.1"/>
    <property type="molecule type" value="Genomic_DNA"/>
</dbReference>
<proteinExistence type="predicted"/>